<evidence type="ECO:0000256" key="1">
    <source>
        <dbReference type="ARBA" id="ARBA00022428"/>
    </source>
</evidence>
<dbReference type="InterPro" id="IPR041698">
    <property type="entry name" value="Methyltransf_25"/>
</dbReference>
<dbReference type="RefSeq" id="WP_211301041.1">
    <property type="nucleotide sequence ID" value="NZ_PVTD01000010.1"/>
</dbReference>
<dbReference type="GO" id="GO:0032259">
    <property type="term" value="P:methylation"/>
    <property type="evidence" value="ECO:0007669"/>
    <property type="project" value="UniProtKB-KW"/>
</dbReference>
<protein>
    <submittedName>
        <fullName evidence="3">Methyltransferase family protein</fullName>
    </submittedName>
</protein>
<dbReference type="InterPro" id="IPR050723">
    <property type="entry name" value="CFA/CMAS"/>
</dbReference>
<reference evidence="3 4" key="1">
    <citation type="submission" date="2018-03" db="EMBL/GenBank/DDBJ databases">
        <title>Genomic Encyclopedia of Archaeal and Bacterial Type Strains, Phase II (KMG-II): from individual species to whole genera.</title>
        <authorList>
            <person name="Goeker M."/>
        </authorList>
    </citation>
    <scope>NUCLEOTIDE SEQUENCE [LARGE SCALE GENOMIC DNA]</scope>
    <source>
        <strain evidence="3 4">DSM 29328</strain>
    </source>
</reference>
<keyword evidence="3" id="KW-0489">Methyltransferase</keyword>
<dbReference type="AlphaFoldDB" id="A0A2T0RJI2"/>
<dbReference type="PANTHER" id="PTHR43667">
    <property type="entry name" value="CYCLOPROPANE-FATTY-ACYL-PHOSPHOLIPID SYNTHASE"/>
    <property type="match status" value="1"/>
</dbReference>
<dbReference type="Proteomes" id="UP000239480">
    <property type="component" value="Unassembled WGS sequence"/>
</dbReference>
<organism evidence="3 4">
    <name type="scientific">Aliiruegeria haliotis</name>
    <dbReference type="NCBI Taxonomy" id="1280846"/>
    <lineage>
        <taxon>Bacteria</taxon>
        <taxon>Pseudomonadati</taxon>
        <taxon>Pseudomonadota</taxon>
        <taxon>Alphaproteobacteria</taxon>
        <taxon>Rhodobacterales</taxon>
        <taxon>Roseobacteraceae</taxon>
        <taxon>Aliiruegeria</taxon>
    </lineage>
</organism>
<evidence type="ECO:0000313" key="4">
    <source>
        <dbReference type="Proteomes" id="UP000239480"/>
    </source>
</evidence>
<name>A0A2T0RJI2_9RHOB</name>
<dbReference type="PANTHER" id="PTHR43667:SF2">
    <property type="entry name" value="FATTY ACID C-METHYL TRANSFERASE"/>
    <property type="match status" value="1"/>
</dbReference>
<dbReference type="SUPFAM" id="SSF53335">
    <property type="entry name" value="S-adenosyl-L-methionine-dependent methyltransferases"/>
    <property type="match status" value="1"/>
</dbReference>
<evidence type="ECO:0000313" key="3">
    <source>
        <dbReference type="EMBL" id="PRY21270.1"/>
    </source>
</evidence>
<dbReference type="Gene3D" id="3.40.50.150">
    <property type="entry name" value="Vaccinia Virus protein VP39"/>
    <property type="match status" value="1"/>
</dbReference>
<accession>A0A2T0RJI2</accession>
<proteinExistence type="predicted"/>
<dbReference type="InterPro" id="IPR004033">
    <property type="entry name" value="UbiE/COQ5_MeTrFase"/>
</dbReference>
<dbReference type="GO" id="GO:0008168">
    <property type="term" value="F:methyltransferase activity"/>
    <property type="evidence" value="ECO:0007669"/>
    <property type="project" value="UniProtKB-KW"/>
</dbReference>
<dbReference type="Pfam" id="PF13649">
    <property type="entry name" value="Methyltransf_25"/>
    <property type="match status" value="1"/>
</dbReference>
<evidence type="ECO:0000259" key="2">
    <source>
        <dbReference type="Pfam" id="PF13649"/>
    </source>
</evidence>
<sequence length="300" mass="33029">MSGEIRSAFEAAADHFEADSLSFWDRIGRRTISLARIGNGATVLDAGCGSGASAFPAAEAVGSSGRVVAIDLSEPLLALGREKVAKNGLQNLEFLCRDMTSLDYPEQSFDAVVSSLSIFFVEDMDAQVRRFWSLLRPGGTLAVTCWGQNVLEPAMSEWSAIVRKERPDLLSEHSPGDRVSSKNDLETLLRNGGAEQAVVTEEPGFHKLSHPTGWWDIVMGSGMRGVMEEMTPDQFERVKSRTMDWAVRSEVTALELNVLYGRSIKPTEEWQGADRDCENRSHMITPRTRLLSPNAPGLLR</sequence>
<feature type="domain" description="Methyltransferase" evidence="2">
    <location>
        <begin position="43"/>
        <end position="139"/>
    </location>
</feature>
<comment type="caution">
    <text evidence="3">The sequence shown here is derived from an EMBL/GenBank/DDBJ whole genome shotgun (WGS) entry which is preliminary data.</text>
</comment>
<dbReference type="GO" id="GO:0009234">
    <property type="term" value="P:menaquinone biosynthetic process"/>
    <property type="evidence" value="ECO:0007669"/>
    <property type="project" value="UniProtKB-KW"/>
</dbReference>
<dbReference type="PROSITE" id="PS51608">
    <property type="entry name" value="SAM_MT_UBIE"/>
    <property type="match status" value="1"/>
</dbReference>
<keyword evidence="1" id="KW-0474">Menaquinone biosynthesis</keyword>
<dbReference type="InterPro" id="IPR029063">
    <property type="entry name" value="SAM-dependent_MTases_sf"/>
</dbReference>
<gene>
    <name evidence="3" type="ORF">CLV78_110145</name>
</gene>
<dbReference type="EMBL" id="PVTD01000010">
    <property type="protein sequence ID" value="PRY21270.1"/>
    <property type="molecule type" value="Genomic_DNA"/>
</dbReference>
<dbReference type="CDD" id="cd02440">
    <property type="entry name" value="AdoMet_MTases"/>
    <property type="match status" value="1"/>
</dbReference>
<keyword evidence="3" id="KW-0808">Transferase</keyword>
<keyword evidence="4" id="KW-1185">Reference proteome</keyword>